<dbReference type="AlphaFoldDB" id="A0A1G7VS95"/>
<dbReference type="PROSITE" id="PS00101">
    <property type="entry name" value="HEXAPEP_TRANSFERASES"/>
    <property type="match status" value="1"/>
</dbReference>
<dbReference type="GO" id="GO:0016746">
    <property type="term" value="F:acyltransferase activity"/>
    <property type="evidence" value="ECO:0007669"/>
    <property type="project" value="UniProtKB-KW"/>
</dbReference>
<keyword evidence="4" id="KW-0012">Acyltransferase</keyword>
<dbReference type="InterPro" id="IPR018357">
    <property type="entry name" value="Hexapep_transf_CS"/>
</dbReference>
<sequence>MKKILVLFYYVLNSIRFIPHIVVLYLSKNTILWDDAKFWMKCFGKEWGGVLSIFKLLIDHREFRSLFYYRIRIAKLFSFLAPGQTNLYICTPNIGKGLFIHHGFSTVISAKSIGEYCWINQQVTIGHTVQGSPVIGNNVLIAAGAIVVGGITVEDNVTIGAGTTVNKSIPANSLVVGAKPRILENNNRHPMDCL</sequence>
<evidence type="ECO:0000256" key="1">
    <source>
        <dbReference type="ARBA" id="ARBA00007274"/>
    </source>
</evidence>
<dbReference type="STRING" id="645274.SAMN04487901_106104"/>
<dbReference type="CDD" id="cd03354">
    <property type="entry name" value="LbH_SAT"/>
    <property type="match status" value="1"/>
</dbReference>
<keyword evidence="3" id="KW-0677">Repeat</keyword>
<dbReference type="InterPro" id="IPR045304">
    <property type="entry name" value="LbH_SAT"/>
</dbReference>
<keyword evidence="6" id="KW-1185">Reference proteome</keyword>
<dbReference type="EMBL" id="FNCQ01000006">
    <property type="protein sequence ID" value="SDG62613.1"/>
    <property type="molecule type" value="Genomic_DNA"/>
</dbReference>
<proteinExistence type="inferred from homology"/>
<keyword evidence="2 5" id="KW-0808">Transferase</keyword>
<dbReference type="Proteomes" id="UP000198779">
    <property type="component" value="Unassembled WGS sequence"/>
</dbReference>
<dbReference type="RefSeq" id="WP_091816682.1">
    <property type="nucleotide sequence ID" value="NZ_FNCQ01000006.1"/>
</dbReference>
<evidence type="ECO:0000313" key="6">
    <source>
        <dbReference type="Proteomes" id="UP000198779"/>
    </source>
</evidence>
<protein>
    <submittedName>
        <fullName evidence="5">Serine O-acetyltransferase</fullName>
    </submittedName>
</protein>
<organism evidence="5 6">
    <name type="scientific">Prevotella communis</name>
    <dbReference type="NCBI Taxonomy" id="2913614"/>
    <lineage>
        <taxon>Bacteria</taxon>
        <taxon>Pseudomonadati</taxon>
        <taxon>Bacteroidota</taxon>
        <taxon>Bacteroidia</taxon>
        <taxon>Bacteroidales</taxon>
        <taxon>Prevotellaceae</taxon>
        <taxon>Prevotella</taxon>
    </lineage>
</organism>
<dbReference type="InterPro" id="IPR001451">
    <property type="entry name" value="Hexapep"/>
</dbReference>
<evidence type="ECO:0000256" key="2">
    <source>
        <dbReference type="ARBA" id="ARBA00022679"/>
    </source>
</evidence>
<dbReference type="Pfam" id="PF00132">
    <property type="entry name" value="Hexapep"/>
    <property type="match status" value="1"/>
</dbReference>
<dbReference type="InterPro" id="IPR011004">
    <property type="entry name" value="Trimer_LpxA-like_sf"/>
</dbReference>
<evidence type="ECO:0000313" key="5">
    <source>
        <dbReference type="EMBL" id="SDG62613.1"/>
    </source>
</evidence>
<dbReference type="SUPFAM" id="SSF51161">
    <property type="entry name" value="Trimeric LpxA-like enzymes"/>
    <property type="match status" value="1"/>
</dbReference>
<name>A0A1G7VS95_9BACT</name>
<evidence type="ECO:0000256" key="3">
    <source>
        <dbReference type="ARBA" id="ARBA00022737"/>
    </source>
</evidence>
<reference evidence="6" key="1">
    <citation type="submission" date="2016-10" db="EMBL/GenBank/DDBJ databases">
        <authorList>
            <person name="Varghese N."/>
            <person name="Submissions S."/>
        </authorList>
    </citation>
    <scope>NUCLEOTIDE SEQUENCE [LARGE SCALE GENOMIC DNA]</scope>
    <source>
        <strain evidence="6">BP1-148</strain>
    </source>
</reference>
<accession>A0A1G7VS95</accession>
<gene>
    <name evidence="5" type="ORF">SAMN04487901_106104</name>
</gene>
<evidence type="ECO:0000256" key="4">
    <source>
        <dbReference type="ARBA" id="ARBA00023315"/>
    </source>
</evidence>
<dbReference type="PANTHER" id="PTHR42811">
    <property type="entry name" value="SERINE ACETYLTRANSFERASE"/>
    <property type="match status" value="1"/>
</dbReference>
<dbReference type="Gene3D" id="2.160.10.10">
    <property type="entry name" value="Hexapeptide repeat proteins"/>
    <property type="match status" value="1"/>
</dbReference>
<comment type="similarity">
    <text evidence="1">Belongs to the transferase hexapeptide repeat family.</text>
</comment>